<dbReference type="InterPro" id="IPR038717">
    <property type="entry name" value="Tc1-like_DDE_dom"/>
</dbReference>
<dbReference type="InterPro" id="IPR036397">
    <property type="entry name" value="RNaseH_sf"/>
</dbReference>
<reference evidence="3 4" key="1">
    <citation type="submission" date="2024-06" db="EMBL/GenBank/DDBJ databases">
        <title>A chromosome-level genome assembly of beet webworm, Loxostege sticticalis.</title>
        <authorList>
            <person name="Zhang Y."/>
        </authorList>
    </citation>
    <scope>NUCLEOTIDE SEQUENCE [LARGE SCALE GENOMIC DNA]</scope>
    <source>
        <strain evidence="3">AQ026</strain>
        <tissue evidence="3">Whole body</tissue>
    </source>
</reference>
<dbReference type="PANTHER" id="PTHR33939">
    <property type="entry name" value="PROTEIN CBG22215"/>
    <property type="match status" value="1"/>
</dbReference>
<sequence length="537" mass="61403">MRKKNIVLKRQARKMIYDVNCFLKKEADECIDSLKQIRGQIEEVASLLSQSENNQTIQTMQVMKTETVSKLNCVVSKLAKIQKRTSEATKTSIGTVKNIANQAKSSDLLITFRTPGKKRPRAKPVTNIDNFDQGVIKRCIHNFHKTNNELPTMGKLKKKLEEDINFKGSETSLRVIVKELGFRWKKTENNRKLLIETSNIRLQRIEYLRKIRKYRQEGRLIVYTDESYVDSSHSTTKAWSDGPTEGLKKPISKGQRVVIVHAGSEAGFIPNALFTFKAGTKTGDYHDNMNYENYEKWLRTQLIPNLPPNSVVVVDNASYHNKQWDLAPSSNTKKADMQNWLTDKGIQYDSTMLKPQLYNLIKANKERFKTFSIDQILAEANHSILRLPPYHPDLNPIEMAWATIKQYVASKNVKWNLQECTKLIKEKVSLMGAQEWEKICKKVKDIEEEYTKSDHVVDLLTEQFIIRVDDSSEDDDSDDGYEDDDDDDDDDNCDRGSPEPGPSTSKRRCTISCRGSTTGPCGDFIEGVKPLTDAESE</sequence>
<evidence type="ECO:0000259" key="2">
    <source>
        <dbReference type="Pfam" id="PF13358"/>
    </source>
</evidence>
<feature type="domain" description="Tc1-like transposase DDE" evidence="2">
    <location>
        <begin position="363"/>
        <end position="410"/>
    </location>
</feature>
<feature type="compositionally biased region" description="Acidic residues" evidence="1">
    <location>
        <begin position="471"/>
        <end position="492"/>
    </location>
</feature>
<evidence type="ECO:0000313" key="3">
    <source>
        <dbReference type="EMBL" id="KAL0869588.1"/>
    </source>
</evidence>
<dbReference type="Pfam" id="PF13358">
    <property type="entry name" value="DDE_3"/>
    <property type="match status" value="1"/>
</dbReference>
<organism evidence="3 4">
    <name type="scientific">Loxostege sticticalis</name>
    <name type="common">Beet webworm moth</name>
    <dbReference type="NCBI Taxonomy" id="481309"/>
    <lineage>
        <taxon>Eukaryota</taxon>
        <taxon>Metazoa</taxon>
        <taxon>Ecdysozoa</taxon>
        <taxon>Arthropoda</taxon>
        <taxon>Hexapoda</taxon>
        <taxon>Insecta</taxon>
        <taxon>Pterygota</taxon>
        <taxon>Neoptera</taxon>
        <taxon>Endopterygota</taxon>
        <taxon>Lepidoptera</taxon>
        <taxon>Glossata</taxon>
        <taxon>Ditrysia</taxon>
        <taxon>Pyraloidea</taxon>
        <taxon>Crambidae</taxon>
        <taxon>Pyraustinae</taxon>
        <taxon>Loxostege</taxon>
    </lineage>
</organism>
<evidence type="ECO:0000313" key="4">
    <source>
        <dbReference type="Proteomes" id="UP001549920"/>
    </source>
</evidence>
<name>A0ABR3HGP7_LOXSC</name>
<gene>
    <name evidence="3" type="ORF">ABMA27_005850</name>
</gene>
<dbReference type="EMBL" id="JBEUOH010000019">
    <property type="protein sequence ID" value="KAL0869588.1"/>
    <property type="molecule type" value="Genomic_DNA"/>
</dbReference>
<dbReference type="Gene3D" id="3.30.420.10">
    <property type="entry name" value="Ribonuclease H-like superfamily/Ribonuclease H"/>
    <property type="match status" value="1"/>
</dbReference>
<dbReference type="Proteomes" id="UP001549920">
    <property type="component" value="Unassembled WGS sequence"/>
</dbReference>
<keyword evidence="4" id="KW-1185">Reference proteome</keyword>
<dbReference type="PANTHER" id="PTHR33939:SF1">
    <property type="entry name" value="DUF4371 DOMAIN-CONTAINING PROTEIN"/>
    <property type="match status" value="1"/>
</dbReference>
<accession>A0ABR3HGP7</accession>
<proteinExistence type="predicted"/>
<comment type="caution">
    <text evidence="3">The sequence shown here is derived from an EMBL/GenBank/DDBJ whole genome shotgun (WGS) entry which is preliminary data.</text>
</comment>
<protein>
    <recommendedName>
        <fullName evidence="2">Tc1-like transposase DDE domain-containing protein</fullName>
    </recommendedName>
</protein>
<evidence type="ECO:0000256" key="1">
    <source>
        <dbReference type="SAM" id="MobiDB-lite"/>
    </source>
</evidence>
<feature type="region of interest" description="Disordered" evidence="1">
    <location>
        <begin position="468"/>
        <end position="537"/>
    </location>
</feature>